<feature type="coiled-coil region" evidence="4">
    <location>
        <begin position="434"/>
        <end position="493"/>
    </location>
</feature>
<feature type="region of interest" description="Disordered" evidence="5">
    <location>
        <begin position="639"/>
        <end position="717"/>
    </location>
</feature>
<protein>
    <recommendedName>
        <fullName evidence="6">PH domain-containing protein</fullName>
    </recommendedName>
</protein>
<feature type="region of interest" description="Disordered" evidence="5">
    <location>
        <begin position="184"/>
        <end position="303"/>
    </location>
</feature>
<reference evidence="7 8" key="1">
    <citation type="submission" date="2018-11" db="EMBL/GenBank/DDBJ databases">
        <authorList>
            <person name="Lopez-Roques C."/>
            <person name="Donnadieu C."/>
            <person name="Bouchez O."/>
            <person name="Klopp C."/>
            <person name="Cabau C."/>
            <person name="Zahm M."/>
        </authorList>
    </citation>
    <scope>NUCLEOTIDE SEQUENCE [LARGE SCALE GENOMIC DNA]</scope>
    <source>
        <strain evidence="7">RS831</strain>
        <tissue evidence="7">Whole body</tissue>
    </source>
</reference>
<keyword evidence="3" id="KW-0597">Phosphoprotein</keyword>
<feature type="compositionally biased region" description="Basic and acidic residues" evidence="5">
    <location>
        <begin position="870"/>
        <end position="910"/>
    </location>
</feature>
<dbReference type="CDD" id="cd13248">
    <property type="entry name" value="PH_PEPP1_2_3"/>
    <property type="match status" value="1"/>
</dbReference>
<dbReference type="SMART" id="SM00233">
    <property type="entry name" value="PH"/>
    <property type="match status" value="1"/>
</dbReference>
<dbReference type="Pfam" id="PF25541">
    <property type="entry name" value="TBCA_PH"/>
    <property type="match status" value="1"/>
</dbReference>
<feature type="compositionally biased region" description="Polar residues" evidence="5">
    <location>
        <begin position="857"/>
        <end position="869"/>
    </location>
</feature>
<name>A0A437CA01_ORYJA</name>
<dbReference type="InterPro" id="IPR001849">
    <property type="entry name" value="PH_domain"/>
</dbReference>
<proteinExistence type="predicted"/>
<feature type="region of interest" description="Disordered" evidence="5">
    <location>
        <begin position="1102"/>
        <end position="1160"/>
    </location>
</feature>
<dbReference type="EMBL" id="CM012455">
    <property type="protein sequence ID" value="RVE59596.1"/>
    <property type="molecule type" value="Genomic_DNA"/>
</dbReference>
<feature type="compositionally biased region" description="Polar residues" evidence="5">
    <location>
        <begin position="1054"/>
        <end position="1069"/>
    </location>
</feature>
<reference evidence="7 8" key="2">
    <citation type="submission" date="2019-01" db="EMBL/GenBank/DDBJ databases">
        <title>A chromosome length genome reference of the Java medaka (oryzias javanicus).</title>
        <authorList>
            <person name="Herpin A."/>
            <person name="Takehana Y."/>
            <person name="Naruse K."/>
            <person name="Ansai S."/>
            <person name="Kawaguchi M."/>
        </authorList>
    </citation>
    <scope>NUCLEOTIDE SEQUENCE [LARGE SCALE GENOMIC DNA]</scope>
    <source>
        <strain evidence="7">RS831</strain>
        <tissue evidence="7">Whole body</tissue>
    </source>
</reference>
<feature type="region of interest" description="Disordered" evidence="5">
    <location>
        <begin position="740"/>
        <end position="1014"/>
    </location>
</feature>
<dbReference type="Gene3D" id="2.30.29.30">
    <property type="entry name" value="Pleckstrin-homology domain (PH domain)/Phosphotyrosine-binding domain (PTB)"/>
    <property type="match status" value="1"/>
</dbReference>
<dbReference type="FunFam" id="2.30.29.30:FF:000103">
    <property type="entry name" value="Pleckstrin homology domain-containing family A member 4"/>
    <property type="match status" value="1"/>
</dbReference>
<keyword evidence="8" id="KW-1185">Reference proteome</keyword>
<evidence type="ECO:0000256" key="4">
    <source>
        <dbReference type="SAM" id="Coils"/>
    </source>
</evidence>
<keyword evidence="4" id="KW-0175">Coiled coil</keyword>
<comment type="subcellular location">
    <subcellularLocation>
        <location evidence="1">Cytoplasm</location>
    </subcellularLocation>
</comment>
<feature type="compositionally biased region" description="Basic and acidic residues" evidence="5">
    <location>
        <begin position="765"/>
        <end position="779"/>
    </location>
</feature>
<feature type="region of interest" description="Disordered" evidence="5">
    <location>
        <begin position="572"/>
        <end position="605"/>
    </location>
</feature>
<evidence type="ECO:0000313" key="8">
    <source>
        <dbReference type="Proteomes" id="UP000283210"/>
    </source>
</evidence>
<evidence type="ECO:0000256" key="5">
    <source>
        <dbReference type="SAM" id="MobiDB-lite"/>
    </source>
</evidence>
<feature type="compositionally biased region" description="Polar residues" evidence="5">
    <location>
        <begin position="1123"/>
        <end position="1132"/>
    </location>
</feature>
<evidence type="ECO:0000256" key="1">
    <source>
        <dbReference type="ARBA" id="ARBA00004496"/>
    </source>
</evidence>
<dbReference type="PROSITE" id="PS50003">
    <property type="entry name" value="PH_DOMAIN"/>
    <property type="match status" value="1"/>
</dbReference>
<evidence type="ECO:0000259" key="6">
    <source>
        <dbReference type="PROSITE" id="PS50003"/>
    </source>
</evidence>
<dbReference type="PANTHER" id="PTHR12752:SF7">
    <property type="entry name" value="PLECKSTRIN HOMOLOGY DOMAIN-CONTAINING FAMILY A MEMBER 4"/>
    <property type="match status" value="1"/>
</dbReference>
<feature type="region of interest" description="Disordered" evidence="5">
    <location>
        <begin position="348"/>
        <end position="388"/>
    </location>
</feature>
<dbReference type="PANTHER" id="PTHR12752">
    <property type="entry name" value="PHOSPHOINOSITOL 3-PHOSPHATE-BINDING PROTEIN"/>
    <property type="match status" value="1"/>
</dbReference>
<evidence type="ECO:0000313" key="7">
    <source>
        <dbReference type="EMBL" id="RVE59596.1"/>
    </source>
</evidence>
<dbReference type="SUPFAM" id="SSF50729">
    <property type="entry name" value="PH domain-like"/>
    <property type="match status" value="1"/>
</dbReference>
<sequence length="1268" mass="141951">MDLKVDSRRAKLIRMDDQDRVSQASSVATISYFPVMTENDGKVQTFGKRCQAAKRDPNFPVIIRGWLNKKDSSGLKLWKRRWFVLSNYCLYYYKDSREESVLGSIPLPSYKILFCTPRECKNRKFTFKVVHQGMRSYFFSADTQEDMLGWVRALSQSATMESDATINRRCSSYQDFTLIGGSTESVDFPKSPSDEQSPSQKHKHVSRTLSEPGHLGGRVGRSHSEQRGRRSVHHRNRSPSNRTPSPAGFSRRAAGPNREEDSPPDDNTALPAEISGANSLTSRRELGSRPHTPMGRVDIRPRDDPVIVQQTLYYAPASPKPEYKSAPTTPVTERWQTKPAPIYGAVHHAPSGRRPLGKSLSTGADLLPPLPPSSRAAHSLHPQQQHHQRSFVSACVLPTAMAPKPDPRDLLPIRPLESDADAVLTRLCGCDKLLQALSGELAQLQMDKDSVQCALEVSRLQVEEWKNQGPRALEEALTQKALLQDELVTIRARMCDASLEMERVWSQYERMESELSVIRSHLQHICNFGMPQEQSQAQRELWMMEDILDGLRVNRDHICFLLGVQRHHTFQSVAPHPGSPASPTERLHSSLDVDQEPPVRPPLPLELQENHQSFGWAESPYEGIYSLAADPVNRIENSQPDLLNVKAQRDVSDSQFTSRRIPPDTSNQSTKKSNIKMSEEEQIERRKRNQERATITKKPPLPNQSAQSSESNEEPPFPLRVTRVVTAVLPSSLVARRVSVEDPPAELHTSLPEQIQPEMQQKPPEQSKKLLDKPSRRLLLEGPDPGRSSDETQPDQPVRKTSRKQQQGGSRGFKMEPLSEVSRAEGLEASSSRSQDLTGLEETDLNVRAEEAPSAPTAHNTDPNLNLSPEQRDAKLRRVERIRERVLRSAAREKATADDQQPTRRQEEKGLLQVLPDRSKLQTKPVSEHKGLRSSSENSNLCGEVQDNDKEGKKATIQPNSGHKTQHSEKEGVAKTKIKRQPSPHHISSMTVYQEDGGKGFRSNHTEYPDDDNDFDARSSDLRAKWFLSTKQWQGFIPLQISPSETLPSEDSESQATSLDDTTDSNGMSSAVCESLEKMKENHSLFYKIACDISISDSDITKSDAQIASHPEEEGVIPESAPKETTSNPKQAEQTEKDGKVELQSSENSPRIQEIPKKLEDRSIQDCELQIIEAVSAALVDSDRQPGDCAETKGEHSVMKKPVDGKVDQEGSEDLKKSTSLRKVINENELERGDKRSISLSSFVREGGGVLRSASFGKPRVTVLRTSL</sequence>
<dbReference type="Proteomes" id="UP000283210">
    <property type="component" value="Chromosome 19"/>
</dbReference>
<gene>
    <name evidence="7" type="ORF">OJAV_G00190070</name>
</gene>
<dbReference type="OrthoDB" id="43122at2759"/>
<dbReference type="GO" id="GO:0016020">
    <property type="term" value="C:membrane"/>
    <property type="evidence" value="ECO:0007669"/>
    <property type="project" value="UniProtKB-ARBA"/>
</dbReference>
<dbReference type="GO" id="GO:0005737">
    <property type="term" value="C:cytoplasm"/>
    <property type="evidence" value="ECO:0007669"/>
    <property type="project" value="UniProtKB-SubCell"/>
</dbReference>
<feature type="compositionally biased region" description="Polar residues" evidence="5">
    <location>
        <begin position="653"/>
        <end position="676"/>
    </location>
</feature>
<keyword evidence="2" id="KW-0963">Cytoplasm</keyword>
<feature type="region of interest" description="Disordered" evidence="5">
    <location>
        <begin position="1042"/>
        <end position="1070"/>
    </location>
</feature>
<dbReference type="InterPro" id="IPR040392">
    <property type="entry name" value="PKHA4-7_PH"/>
</dbReference>
<feature type="domain" description="PH" evidence="6">
    <location>
        <begin position="60"/>
        <end position="159"/>
    </location>
</feature>
<feature type="compositionally biased region" description="Basic and acidic residues" evidence="5">
    <location>
        <begin position="996"/>
        <end position="1008"/>
    </location>
</feature>
<accession>A0A437CA01</accession>
<evidence type="ECO:0000256" key="3">
    <source>
        <dbReference type="ARBA" id="ARBA00022553"/>
    </source>
</evidence>
<dbReference type="AlphaFoldDB" id="A0A437CA01"/>
<evidence type="ECO:0000256" key="2">
    <source>
        <dbReference type="ARBA" id="ARBA00022490"/>
    </source>
</evidence>
<dbReference type="InterPro" id="IPR057971">
    <property type="entry name" value="PKHA4-7_TBCA"/>
</dbReference>
<dbReference type="Pfam" id="PF00169">
    <property type="entry name" value="PH"/>
    <property type="match status" value="1"/>
</dbReference>
<organism evidence="7 8">
    <name type="scientific">Oryzias javanicus</name>
    <name type="common">Javanese ricefish</name>
    <name type="synonym">Aplocheilus javanicus</name>
    <dbReference type="NCBI Taxonomy" id="123683"/>
    <lineage>
        <taxon>Eukaryota</taxon>
        <taxon>Metazoa</taxon>
        <taxon>Chordata</taxon>
        <taxon>Craniata</taxon>
        <taxon>Vertebrata</taxon>
        <taxon>Euteleostomi</taxon>
        <taxon>Actinopterygii</taxon>
        <taxon>Neopterygii</taxon>
        <taxon>Teleostei</taxon>
        <taxon>Neoteleostei</taxon>
        <taxon>Acanthomorphata</taxon>
        <taxon>Ovalentaria</taxon>
        <taxon>Atherinomorphae</taxon>
        <taxon>Beloniformes</taxon>
        <taxon>Adrianichthyidae</taxon>
        <taxon>Oryziinae</taxon>
        <taxon>Oryzias</taxon>
    </lineage>
</organism>
<dbReference type="InterPro" id="IPR011993">
    <property type="entry name" value="PH-like_dom_sf"/>
</dbReference>
<dbReference type="OMA" id="SPYERIY"/>